<evidence type="ECO:0000256" key="3">
    <source>
        <dbReference type="ARBA" id="ARBA00022484"/>
    </source>
</evidence>
<dbReference type="InterPro" id="IPR026890">
    <property type="entry name" value="Mononeg_mRNAcap"/>
</dbReference>
<protein>
    <recommendedName>
        <fullName evidence="2">RNA-directed RNA polymerase</fullName>
        <ecNumber evidence="2">2.7.7.48</ecNumber>
    </recommendedName>
    <alternativeName>
        <fullName evidence="17">Replicase</fullName>
    </alternativeName>
    <alternativeName>
        <fullName evidence="16">Transcriptase</fullName>
    </alternativeName>
</protein>
<feature type="domain" description="RdRp catalytic" evidence="22">
    <location>
        <begin position="585"/>
        <end position="748"/>
    </location>
</feature>
<evidence type="ECO:0000256" key="18">
    <source>
        <dbReference type="ARBA" id="ARBA00047332"/>
    </source>
</evidence>
<evidence type="ECO:0000256" key="14">
    <source>
        <dbReference type="ARBA" id="ARBA00024494"/>
    </source>
</evidence>
<evidence type="ECO:0000256" key="6">
    <source>
        <dbReference type="ARBA" id="ARBA00022691"/>
    </source>
</evidence>
<dbReference type="Pfam" id="PF14318">
    <property type="entry name" value="Mononeg_mRNAcap"/>
    <property type="match status" value="1"/>
</dbReference>
<comment type="catalytic activity">
    <reaction evidence="14">
        <text>a 5'-end triphospho-adenylyl-adenylyl-cytidylyl-adenosine in mRNA + GDP + H(+) = a 5'-end (5'-triphosphoguanosine)-adenylyl-adenylyl-cytidylyl-adenosine in mRNA + diphosphate</text>
        <dbReference type="Rhea" id="RHEA:65436"/>
        <dbReference type="Rhea" id="RHEA-COMP:16797"/>
        <dbReference type="Rhea" id="RHEA-COMP:16799"/>
        <dbReference type="ChEBI" id="CHEBI:15378"/>
        <dbReference type="ChEBI" id="CHEBI:33019"/>
        <dbReference type="ChEBI" id="CHEBI:58189"/>
        <dbReference type="ChEBI" id="CHEBI:156484"/>
        <dbReference type="ChEBI" id="CHEBI:156503"/>
        <dbReference type="EC" id="2.7.7.88"/>
    </reaction>
</comment>
<name>A0A9E7V235_9VIRU</name>
<evidence type="ECO:0000256" key="9">
    <source>
        <dbReference type="ARBA" id="ARBA00022840"/>
    </source>
</evidence>
<dbReference type="GO" id="GO:0005524">
    <property type="term" value="F:ATP binding"/>
    <property type="evidence" value="ECO:0007669"/>
    <property type="project" value="UniProtKB-KW"/>
</dbReference>
<evidence type="ECO:0000256" key="13">
    <source>
        <dbReference type="ARBA" id="ARBA00023268"/>
    </source>
</evidence>
<evidence type="ECO:0000256" key="2">
    <source>
        <dbReference type="ARBA" id="ARBA00012494"/>
    </source>
</evidence>
<dbReference type="InterPro" id="IPR014023">
    <property type="entry name" value="Mononeg_RNA_pol_cat"/>
</dbReference>
<dbReference type="GO" id="GO:0003968">
    <property type="term" value="F:RNA-directed RNA polymerase activity"/>
    <property type="evidence" value="ECO:0007669"/>
    <property type="project" value="UniProtKB-KW"/>
</dbReference>
<evidence type="ECO:0000256" key="1">
    <source>
        <dbReference type="ARBA" id="ARBA00004328"/>
    </source>
</evidence>
<keyword evidence="11" id="KW-0693">Viral RNA replication</keyword>
<dbReference type="EC" id="2.7.7.48" evidence="2"/>
<comment type="catalytic activity">
    <reaction evidence="20">
        <text>GTP + H2O = GDP + phosphate + H(+)</text>
        <dbReference type="Rhea" id="RHEA:19669"/>
        <dbReference type="ChEBI" id="CHEBI:15377"/>
        <dbReference type="ChEBI" id="CHEBI:15378"/>
        <dbReference type="ChEBI" id="CHEBI:37565"/>
        <dbReference type="ChEBI" id="CHEBI:43474"/>
        <dbReference type="ChEBI" id="CHEBI:58189"/>
    </reaction>
</comment>
<comment type="catalytic activity">
    <reaction evidence="18">
        <text>a 5'-end (5'-triphosphoguanosine)-adenylyl-adenylyl-cytidylyl-adenosine in mRNA + S-adenosyl-L-methionine = a 5'-end (5'-triphosphoguanosine)-(2'-O-methyladenylyl)-adenylyl-cytidylyl-adenosine in mRNA + S-adenosyl-L-homocysteine + H(+)</text>
        <dbReference type="Rhea" id="RHEA:65380"/>
        <dbReference type="Rhea" id="RHEA-COMP:16797"/>
        <dbReference type="Rhea" id="RHEA-COMP:16801"/>
        <dbReference type="ChEBI" id="CHEBI:15378"/>
        <dbReference type="ChEBI" id="CHEBI:57856"/>
        <dbReference type="ChEBI" id="CHEBI:59789"/>
        <dbReference type="ChEBI" id="CHEBI:156482"/>
        <dbReference type="ChEBI" id="CHEBI:156484"/>
    </reaction>
</comment>
<evidence type="ECO:0000256" key="8">
    <source>
        <dbReference type="ARBA" id="ARBA00022741"/>
    </source>
</evidence>
<keyword evidence="12" id="KW-0506">mRNA capping</keyword>
<reference evidence="23" key="1">
    <citation type="submission" date="2022-05" db="EMBL/GenBank/DDBJ databases">
        <authorList>
            <person name="Cao W."/>
            <person name="Jia N."/>
            <person name="Lam T.T.-Y."/>
            <person name="Ni X."/>
            <person name="Liu J."/>
        </authorList>
    </citation>
    <scope>NUCLEOTIDE SEQUENCE</scope>
    <source>
        <strain evidence="23">TIGMIC 1</strain>
    </source>
</reference>
<evidence type="ECO:0000256" key="11">
    <source>
        <dbReference type="ARBA" id="ARBA00022953"/>
    </source>
</evidence>
<keyword evidence="21" id="KW-1133">Transmembrane helix</keyword>
<evidence type="ECO:0000259" key="22">
    <source>
        <dbReference type="PROSITE" id="PS50526"/>
    </source>
</evidence>
<dbReference type="EMBL" id="ON746383">
    <property type="protein sequence ID" value="UYL95473.1"/>
    <property type="molecule type" value="Viral_cRNA"/>
</dbReference>
<evidence type="ECO:0000256" key="21">
    <source>
        <dbReference type="SAM" id="Phobius"/>
    </source>
</evidence>
<proteinExistence type="predicted"/>
<evidence type="ECO:0000256" key="12">
    <source>
        <dbReference type="ARBA" id="ARBA00023042"/>
    </source>
</evidence>
<accession>A0A9E7V235</accession>
<evidence type="ECO:0000256" key="16">
    <source>
        <dbReference type="ARBA" id="ARBA00030436"/>
    </source>
</evidence>
<keyword evidence="21" id="KW-0812">Transmembrane</keyword>
<feature type="transmembrane region" description="Helical" evidence="21">
    <location>
        <begin position="792"/>
        <end position="810"/>
    </location>
</feature>
<keyword evidence="5" id="KW-0808">Transferase</keyword>
<evidence type="ECO:0000256" key="7">
    <source>
        <dbReference type="ARBA" id="ARBA00022695"/>
    </source>
</evidence>
<organism evidence="23">
    <name type="scientific">Xining Chuvi tick virus 1</name>
    <dbReference type="NCBI Taxonomy" id="2972093"/>
    <lineage>
        <taxon>Viruses</taxon>
        <taxon>Riboviria</taxon>
        <taxon>Orthornavirae</taxon>
        <taxon>Negarnaviricota</taxon>
        <taxon>Haploviricotina</taxon>
        <taxon>Monjiviricetes</taxon>
        <taxon>Jingchuvirales</taxon>
        <taxon>Chuviridae</taxon>
    </lineage>
</organism>
<evidence type="ECO:0000256" key="17">
    <source>
        <dbReference type="ARBA" id="ARBA00031012"/>
    </source>
</evidence>
<evidence type="ECO:0000256" key="15">
    <source>
        <dbReference type="ARBA" id="ARBA00024499"/>
    </source>
</evidence>
<keyword evidence="8" id="KW-0547">Nucleotide-binding</keyword>
<keyword evidence="6" id="KW-0949">S-adenosyl-L-methionine</keyword>
<evidence type="ECO:0000256" key="10">
    <source>
        <dbReference type="ARBA" id="ARBA00022844"/>
    </source>
</evidence>
<evidence type="ECO:0000256" key="4">
    <source>
        <dbReference type="ARBA" id="ARBA00022664"/>
    </source>
</evidence>
<comment type="catalytic activity">
    <reaction evidence="15">
        <text>a 5'-end (5'-triphosphoguanosine)-(2'-O-methyladenylyl)-adenylyl-cytidylyl-adenosine in mRNA + S-adenosyl-L-methionine = a 5'-end (N(7)-methyl 5'-triphosphoguanosine)-(2'-O-methyladenylyl)-adenylyl-cytidylyl-adenosine in mRNA + S-adenosyl-L-homocysteine</text>
        <dbReference type="Rhea" id="RHEA:65440"/>
        <dbReference type="Rhea" id="RHEA-COMP:16798"/>
        <dbReference type="Rhea" id="RHEA-COMP:16801"/>
        <dbReference type="ChEBI" id="CHEBI:57856"/>
        <dbReference type="ChEBI" id="CHEBI:59789"/>
        <dbReference type="ChEBI" id="CHEBI:156482"/>
        <dbReference type="ChEBI" id="CHEBI:156483"/>
    </reaction>
</comment>
<keyword evidence="7" id="KW-0548">Nucleotidyltransferase</keyword>
<dbReference type="GO" id="GO:0004482">
    <property type="term" value="F:mRNA 5'-cap (guanine-N7-)-methyltransferase activity"/>
    <property type="evidence" value="ECO:0007669"/>
    <property type="project" value="InterPro"/>
</dbReference>
<keyword evidence="10" id="KW-0946">Virion</keyword>
<evidence type="ECO:0000256" key="19">
    <source>
        <dbReference type="ARBA" id="ARBA00047370"/>
    </source>
</evidence>
<keyword evidence="9" id="KW-0067">ATP-binding</keyword>
<comment type="subcellular location">
    <subcellularLocation>
        <location evidence="1">Virion</location>
    </subcellularLocation>
</comment>
<evidence type="ECO:0000256" key="5">
    <source>
        <dbReference type="ARBA" id="ARBA00022679"/>
    </source>
</evidence>
<evidence type="ECO:0000313" key="23">
    <source>
        <dbReference type="EMBL" id="UYL95473.1"/>
    </source>
</evidence>
<sequence>MFLSQKGHQVGTAHQLLLDRKFDTALRESQVIAFLDRAKLGQSTEDDLLITHHHPCLSNFHTDDTYVSHLVLNLFGRADSAKTVAAPVTPRIMSLIASNLRPQVDYNMQVMDGINLPNPQTLLDKIPTKTHRLITHLAEASLELSKAVEEMGKIHEYHPHLKSPESRIFERVKHNRMRLSYLGVQLTWSTRLLVIQAPEGTWVTPRPYLMLLQNKISDILSVLLTVATMAGTSLEISAVTTTTDFIKEMNAMHVKYRGKFFDLARSLEGLVTSIILYRSEEWVNATLLETLIADLSQLLPVKLEDTLLYKILGRASTPLLSELACLTKVGGHPMVDMPAGTKRINEKVMEPLVIKLDAVASCISHIKKNYVQNFVVRYGRWPATDLDVRLAHPALKYAHSRGLDPCSSEVSLRFGELSDHHWSAVELLPELKFAFTENILPLLKDRAISVTRSKVLEQYLSHEAKKKRLDPKELRLILFYLFASPNEVDHITYLHRYMESDRDLESVLDYLVIRLVPKERELKPEFRGFGCKTFLDRARSIIQETNVMAYLHLTSDEQAMTLNELALAKKIQSLRNLKAMYPNHRVVKINFDATAWNNKFRAETVDHVMAHTLDAVYDVSLFCKTQAAFEKSLVYVPDELHTTYWEGQLGGIEGLNQDTWVLVYLAQIKKAFADVRYIYHLLAKGDDLRACVPIPAFLVDNTTMNDQVKDLVERVSSAAEEFGHEIKVTDSYASEVLLTFSKTVYLDNLTLPYTFRKIQKCYGINNSFLPVLDDFVAASYSTAHSACAGSTVTFPLYITALYWVFFYLTTHPVYCVQSNIDLVALTLVPSVVGGLPIIYLHNMFVRAESDLLGAFVGFYQFLARRKDPLAEKMAHFLAQPRGTVSKVQLLQDPYSLPIQRPMTAANYLKKVVLRTLSRRVPNAMIKQLLTMYSTRNRDTLVAALESGKEWPAKVYSILYCSSPFQLVEELLMQFLTAKSIRELLIVSRTRPKQANRILTTALKKDHSVHLWRLKILRGVTPRVERPYLLTTSCPADATQRLRDEMWDTHVSTITYPPVQHQIRIMTPAVGARNPHARENHFTLLYDVTSEKYTAGMETDHYREGQNLAFIGHSTQSGAQMPTIPLTTSDPVASKLSTLLMLRDWTNQEEGWDNGVIRSNLHLIIDLLIASYTATPVHQMAPFGAARRGGTATHRLRCHGFEERVVANCLENTFTLMTGESNTHTVLRMDPKNLTINFLQLYCQSVMLATMDLNYSAFTTCPPVMWIETLPCSYCDEPICEDPIIVDPALVAQIYIPTLKATAVGASVETAIREGLEKFSVSTCHPVGHPFQVEDLEIAQMAIVWEVLAAHWITTGRMVTRYSMHKTDPSAVMTAENVSGFVQTQRLSQNDLRAIPMDVIIRVLTYAIFDYFDRNSPASTPAAVAQIIATKHESDLPWYGVLSWIELCGFIQQFLLKVADSTGVSVPSGAVTHLGSATRYVGQALFGFQPDSGLRTYVVTMAHHDTPGILRDRLERLAGRILRVFVANLESTNELHPDLPLFSSEEMLCQYLALLAPVLPPADLTEALGGPTITCVEIELFTPGDIAASDITALSNPGHARHRLIQDWLSRFKNGAPSARKIITETSIQDFMDLIPLVDYTLCPNVTVYKANLSTCCALVRGNPVVEEKQVDVTGHIDPTFQVIPPPPIRVPCESGWTEEIPSVGAFDPLRVTSQPQLKKCVKPNLGIRYTDALRTLGTTTTSVCKFLDIMTRVGWRLFPSDIVGNIVCCAEGQGGIASACLQMFPKCHVFFNTLATQYRTTTLAGIAMLENNESQRLHQRTQSQGVNDLTEWETIETLQEEIGQRFALLHCDADLPAKDRALTATLIWGNIAGWFAQQGDQNAILVLKVFADLPTVVAALCTWLRKVTPRVYLMRSRCSHPGPELYIVAQLVDRSAGTLTGRPRFAAYHGVVAQVVHRMVRAIDRLTADHNAGRPGQLSGYYRRMVAIFNAAKEYVRPHYHHIITHSLALSTPPPPGSRPWEVTIRAHLAEINDNIATATHQVNSRQAEMANDPTSHSRTLTHMVVVARRSFRLAICHYILSYPHLFHPETLSTSGLTLNQLVETVAPGWIQATRLPWRHATRLADTHVAHMRFGFIEEALRAVAPAIRLIGSQDLDIWDEAD</sequence>
<keyword evidence="13" id="KW-0511">Multifunctional enzyme</keyword>
<dbReference type="PROSITE" id="PS50526">
    <property type="entry name" value="RDRP_SSRNA_NEG_NONSEG"/>
    <property type="match status" value="1"/>
</dbReference>
<comment type="catalytic activity">
    <reaction evidence="19">
        <text>a 5'-end (5'-triphosphoguanosine)-adenylyl-adenylyl-cytidylyl-adenosine in mRNA + 2 S-adenosyl-L-methionine = a 5'-end (N(7)-methyl 5'-triphosphoguanosine)-(2'-O-methyladenylyl)-adenylyl-cytidylyl-adenosine in mRNA + 2 S-adenosyl-L-homocysteine + H(+)</text>
        <dbReference type="Rhea" id="RHEA:65376"/>
        <dbReference type="Rhea" id="RHEA-COMP:16797"/>
        <dbReference type="Rhea" id="RHEA-COMP:16798"/>
        <dbReference type="ChEBI" id="CHEBI:15378"/>
        <dbReference type="ChEBI" id="CHEBI:57856"/>
        <dbReference type="ChEBI" id="CHEBI:59789"/>
        <dbReference type="ChEBI" id="CHEBI:156483"/>
        <dbReference type="ChEBI" id="CHEBI:156484"/>
        <dbReference type="EC" id="2.1.1.375"/>
    </reaction>
</comment>
<feature type="transmembrane region" description="Helical" evidence="21">
    <location>
        <begin position="822"/>
        <end position="840"/>
    </location>
</feature>
<keyword evidence="4" id="KW-0507">mRNA processing</keyword>
<keyword evidence="3" id="KW-0696">RNA-directed RNA polymerase</keyword>
<keyword evidence="21" id="KW-0472">Membrane</keyword>
<dbReference type="GO" id="GO:0044423">
    <property type="term" value="C:virion component"/>
    <property type="evidence" value="ECO:0007669"/>
    <property type="project" value="UniProtKB-KW"/>
</dbReference>
<evidence type="ECO:0000256" key="20">
    <source>
        <dbReference type="ARBA" id="ARBA00048548"/>
    </source>
</evidence>
<dbReference type="Pfam" id="PF00946">
    <property type="entry name" value="Mononeg_RNA_pol"/>
    <property type="match status" value="1"/>
</dbReference>